<evidence type="ECO:0000256" key="4">
    <source>
        <dbReference type="ARBA" id="ARBA00022679"/>
    </source>
</evidence>
<evidence type="ECO:0000256" key="2">
    <source>
        <dbReference type="ARBA" id="ARBA00004141"/>
    </source>
</evidence>
<dbReference type="GO" id="GO:0016874">
    <property type="term" value="F:ligase activity"/>
    <property type="evidence" value="ECO:0007669"/>
    <property type="project" value="UniProtKB-KW"/>
</dbReference>
<keyword evidence="7" id="KW-0863">Zinc-finger</keyword>
<dbReference type="InterPro" id="IPR018247">
    <property type="entry name" value="EF_Hand_1_Ca_BS"/>
</dbReference>
<evidence type="ECO:0000259" key="13">
    <source>
        <dbReference type="Pfam" id="PF12483"/>
    </source>
</evidence>
<keyword evidence="8" id="KW-0833">Ubl conjugation pathway</keyword>
<comment type="catalytic activity">
    <reaction evidence="1">
        <text>S-ubiquitinyl-[E2 ubiquitin-conjugating enzyme]-L-cysteine + [acceptor protein]-L-lysine = [E2 ubiquitin-conjugating enzyme]-L-cysteine + N(6)-ubiquitinyl-[acceptor protein]-L-lysine.</text>
        <dbReference type="EC" id="2.3.2.27"/>
    </reaction>
</comment>
<feature type="transmembrane region" description="Helical" evidence="12">
    <location>
        <begin position="279"/>
        <end position="296"/>
    </location>
</feature>
<protein>
    <recommendedName>
        <fullName evidence="3">RING-type E3 ubiquitin transferase</fullName>
        <ecNumber evidence="3">2.3.2.27</ecNumber>
    </recommendedName>
</protein>
<feature type="transmembrane region" description="Helical" evidence="12">
    <location>
        <begin position="6"/>
        <end position="26"/>
    </location>
</feature>
<dbReference type="Pfam" id="PF12483">
    <property type="entry name" value="GIDE"/>
    <property type="match status" value="1"/>
</dbReference>
<evidence type="ECO:0000256" key="12">
    <source>
        <dbReference type="SAM" id="Phobius"/>
    </source>
</evidence>
<keyword evidence="6" id="KW-0479">Metal-binding</keyword>
<dbReference type="EMBL" id="FOAA01000016">
    <property type="protein sequence ID" value="SEL43927.1"/>
    <property type="molecule type" value="Genomic_DNA"/>
</dbReference>
<evidence type="ECO:0000256" key="1">
    <source>
        <dbReference type="ARBA" id="ARBA00000900"/>
    </source>
</evidence>
<evidence type="ECO:0000313" key="15">
    <source>
        <dbReference type="Proteomes" id="UP000199256"/>
    </source>
</evidence>
<comment type="subcellular location">
    <subcellularLocation>
        <location evidence="2">Membrane</location>
        <topology evidence="2">Multi-pass membrane protein</topology>
    </subcellularLocation>
</comment>
<dbReference type="GO" id="GO:0016020">
    <property type="term" value="C:membrane"/>
    <property type="evidence" value="ECO:0007669"/>
    <property type="project" value="UniProtKB-SubCell"/>
</dbReference>
<evidence type="ECO:0000256" key="10">
    <source>
        <dbReference type="ARBA" id="ARBA00022989"/>
    </source>
</evidence>
<keyword evidence="5 12" id="KW-0812">Transmembrane</keyword>
<evidence type="ECO:0000256" key="6">
    <source>
        <dbReference type="ARBA" id="ARBA00022723"/>
    </source>
</evidence>
<keyword evidence="15" id="KW-1185">Reference proteome</keyword>
<evidence type="ECO:0000256" key="9">
    <source>
        <dbReference type="ARBA" id="ARBA00022833"/>
    </source>
</evidence>
<gene>
    <name evidence="14" type="ORF">SAMN05444515_11656</name>
</gene>
<sequence>MLDPGEFWLLATLLGATLCLSLFGFIRGATRKRLIADTPTSRVRSAAQGYVELMGQARLMEGAPIIAPLTGTHCAWYSYRIDRRDRSGSGRQSRQRWTCVDQGTSTDLFYLEDETGQCVVDPEGAQVVHVHQDRWHGDSRRPLVGPKGGGTFLGAGRYRYIESRLHLEDDLYAIGYFRSHVTGDETTLSTEVARILREWKKDPAALARFDANKDGEICLEEWEAARQAATDTALMQRAERAMAPATHLLSRGPDRRRPYILSALPEDHLVTRYRWMTRLGGLGFLLSIGGLAWLLLTT</sequence>
<evidence type="ECO:0000256" key="7">
    <source>
        <dbReference type="ARBA" id="ARBA00022771"/>
    </source>
</evidence>
<dbReference type="OrthoDB" id="7013907at2"/>
<evidence type="ECO:0000256" key="8">
    <source>
        <dbReference type="ARBA" id="ARBA00022786"/>
    </source>
</evidence>
<dbReference type="GO" id="GO:0016567">
    <property type="term" value="P:protein ubiquitination"/>
    <property type="evidence" value="ECO:0007669"/>
    <property type="project" value="InterPro"/>
</dbReference>
<name>A0A1H7Q9F3_9GAMM</name>
<proteinExistence type="predicted"/>
<keyword evidence="14" id="KW-0436">Ligase</keyword>
<feature type="domain" description="E3 Ubiquitin ligase MUL1-like" evidence="13">
    <location>
        <begin position="80"/>
        <end position="180"/>
    </location>
</feature>
<accession>A0A1H7Q9F3</accession>
<dbReference type="STRING" id="1396821.SAMN05444515_11656"/>
<reference evidence="15" key="1">
    <citation type="submission" date="2016-10" db="EMBL/GenBank/DDBJ databases">
        <authorList>
            <person name="Varghese N."/>
            <person name="Submissions S."/>
        </authorList>
    </citation>
    <scope>NUCLEOTIDE SEQUENCE [LARGE SCALE GENOMIC DNA]</scope>
    <source>
        <strain evidence="15">DSM 241</strain>
    </source>
</reference>
<dbReference type="GO" id="GO:0008270">
    <property type="term" value="F:zinc ion binding"/>
    <property type="evidence" value="ECO:0007669"/>
    <property type="project" value="UniProtKB-KW"/>
</dbReference>
<keyword evidence="10 12" id="KW-1133">Transmembrane helix</keyword>
<evidence type="ECO:0000256" key="5">
    <source>
        <dbReference type="ARBA" id="ARBA00022692"/>
    </source>
</evidence>
<evidence type="ECO:0000256" key="11">
    <source>
        <dbReference type="ARBA" id="ARBA00023136"/>
    </source>
</evidence>
<dbReference type="AlphaFoldDB" id="A0A1H7Q9F3"/>
<keyword evidence="11 12" id="KW-0472">Membrane</keyword>
<organism evidence="14 15">
    <name type="scientific">Ectothiorhodospira marina</name>
    <dbReference type="NCBI Taxonomy" id="1396821"/>
    <lineage>
        <taxon>Bacteria</taxon>
        <taxon>Pseudomonadati</taxon>
        <taxon>Pseudomonadota</taxon>
        <taxon>Gammaproteobacteria</taxon>
        <taxon>Chromatiales</taxon>
        <taxon>Ectothiorhodospiraceae</taxon>
        <taxon>Ectothiorhodospira</taxon>
    </lineage>
</organism>
<dbReference type="EC" id="2.3.2.27" evidence="3"/>
<keyword evidence="9" id="KW-0862">Zinc</keyword>
<keyword evidence="4" id="KW-0808">Transferase</keyword>
<dbReference type="RefSeq" id="WP_090254995.1">
    <property type="nucleotide sequence ID" value="NZ_FOAA01000016.1"/>
</dbReference>
<dbReference type="PROSITE" id="PS00018">
    <property type="entry name" value="EF_HAND_1"/>
    <property type="match status" value="1"/>
</dbReference>
<dbReference type="Proteomes" id="UP000199256">
    <property type="component" value="Unassembled WGS sequence"/>
</dbReference>
<dbReference type="InterPro" id="IPR022170">
    <property type="entry name" value="MUL1-like"/>
</dbReference>
<evidence type="ECO:0000313" key="14">
    <source>
        <dbReference type="EMBL" id="SEL43927.1"/>
    </source>
</evidence>
<dbReference type="GO" id="GO:0061630">
    <property type="term" value="F:ubiquitin protein ligase activity"/>
    <property type="evidence" value="ECO:0007669"/>
    <property type="project" value="UniProtKB-EC"/>
</dbReference>
<evidence type="ECO:0000256" key="3">
    <source>
        <dbReference type="ARBA" id="ARBA00012483"/>
    </source>
</evidence>